<keyword evidence="4" id="KW-1185">Reference proteome</keyword>
<evidence type="ECO:0000259" key="2">
    <source>
        <dbReference type="Pfam" id="PF14024"/>
    </source>
</evidence>
<evidence type="ECO:0000313" key="3">
    <source>
        <dbReference type="EMBL" id="GIH71677.1"/>
    </source>
</evidence>
<feature type="compositionally biased region" description="Acidic residues" evidence="1">
    <location>
        <begin position="175"/>
        <end position="187"/>
    </location>
</feature>
<reference evidence="3" key="1">
    <citation type="submission" date="2021-01" db="EMBL/GenBank/DDBJ databases">
        <title>Whole genome shotgun sequence of Sphaerimonospora thailandensis NBRC 107569.</title>
        <authorList>
            <person name="Komaki H."/>
            <person name="Tamura T."/>
        </authorList>
    </citation>
    <scope>NUCLEOTIDE SEQUENCE</scope>
    <source>
        <strain evidence="3">NBRC 107569</strain>
    </source>
</reference>
<dbReference type="RefSeq" id="WP_204017366.1">
    <property type="nucleotide sequence ID" value="NZ_BOOG01000038.1"/>
</dbReference>
<dbReference type="AlphaFoldDB" id="A0A8J3R9M2"/>
<dbReference type="Proteomes" id="UP000610966">
    <property type="component" value="Unassembled WGS sequence"/>
</dbReference>
<sequence length="206" mass="24325">MDVDEFWFLIERSARETDGKDARLEWLRNQLARRSAEDIVDFAEWLRLARKKVDTWLMWGAMRASFGYGSDDGFWYFQMWLVGLGREAFERVAHAPDDLVDLPVVQRLLVRRRDWVRLSDAEAMRVPMWTDDEWPEFECLDYVGDEAWEKATGRDSDELFEALRCRGHAPQASPEPDDEKWELDDPEESARRLPKINSYKAGLYRG</sequence>
<proteinExistence type="predicted"/>
<gene>
    <name evidence="3" type="ORF">Mth01_39300</name>
</gene>
<comment type="caution">
    <text evidence="3">The sequence shown here is derived from an EMBL/GenBank/DDBJ whole genome shotgun (WGS) entry which is preliminary data.</text>
</comment>
<accession>A0A8J3R9M2</accession>
<evidence type="ECO:0000256" key="1">
    <source>
        <dbReference type="SAM" id="MobiDB-lite"/>
    </source>
</evidence>
<feature type="domain" description="DUF4240" evidence="2">
    <location>
        <begin position="1"/>
        <end position="149"/>
    </location>
</feature>
<name>A0A8J3R9M2_9ACTN</name>
<evidence type="ECO:0000313" key="4">
    <source>
        <dbReference type="Proteomes" id="UP000610966"/>
    </source>
</evidence>
<dbReference type="InterPro" id="IPR025334">
    <property type="entry name" value="DUF4240"/>
</dbReference>
<organism evidence="3 4">
    <name type="scientific">Sphaerimonospora thailandensis</name>
    <dbReference type="NCBI Taxonomy" id="795644"/>
    <lineage>
        <taxon>Bacteria</taxon>
        <taxon>Bacillati</taxon>
        <taxon>Actinomycetota</taxon>
        <taxon>Actinomycetes</taxon>
        <taxon>Streptosporangiales</taxon>
        <taxon>Streptosporangiaceae</taxon>
        <taxon>Sphaerimonospora</taxon>
    </lineage>
</organism>
<dbReference type="EMBL" id="BOOG01000038">
    <property type="protein sequence ID" value="GIH71677.1"/>
    <property type="molecule type" value="Genomic_DNA"/>
</dbReference>
<feature type="region of interest" description="Disordered" evidence="1">
    <location>
        <begin position="166"/>
        <end position="193"/>
    </location>
</feature>
<dbReference type="Pfam" id="PF14024">
    <property type="entry name" value="DUF4240"/>
    <property type="match status" value="1"/>
</dbReference>
<protein>
    <recommendedName>
        <fullName evidence="2">DUF4240 domain-containing protein</fullName>
    </recommendedName>
</protein>